<dbReference type="KEGG" id="bgg:CFK41_03350"/>
<keyword evidence="1" id="KW-0472">Membrane</keyword>
<gene>
    <name evidence="4" type="ORF">CFK41_03350</name>
</gene>
<feature type="domain" description="CshA" evidence="3">
    <location>
        <begin position="529"/>
        <end position="589"/>
    </location>
</feature>
<dbReference type="AlphaFoldDB" id="A0A291GUR0"/>
<dbReference type="Pfam" id="PF19076">
    <property type="entry name" value="CshA_repeat"/>
    <property type="match status" value="2"/>
</dbReference>
<dbReference type="EMBL" id="CP023564">
    <property type="protein sequence ID" value="ATG53918.1"/>
    <property type="molecule type" value="Genomic_DNA"/>
</dbReference>
<dbReference type="InterPro" id="IPR026395">
    <property type="entry name" value="CshA_fibril"/>
</dbReference>
<dbReference type="OrthoDB" id="3795101at2"/>
<name>A0A291GUR0_9MICO</name>
<dbReference type="NCBIfam" id="TIGR04225">
    <property type="entry name" value="CshA_fibril_rpt"/>
    <property type="match status" value="1"/>
</dbReference>
<keyword evidence="1" id="KW-1133">Transmembrane helix</keyword>
<evidence type="ECO:0000256" key="2">
    <source>
        <dbReference type="SAM" id="SignalP"/>
    </source>
</evidence>
<accession>A0A291GUR0</accession>
<feature type="transmembrane region" description="Helical" evidence="1">
    <location>
        <begin position="622"/>
        <end position="643"/>
    </location>
</feature>
<feature type="domain" description="CshA" evidence="3">
    <location>
        <begin position="419"/>
        <end position="460"/>
    </location>
</feature>
<proteinExistence type="predicted"/>
<keyword evidence="5" id="KW-1185">Reference proteome</keyword>
<keyword evidence="2" id="KW-0732">Signal</keyword>
<dbReference type="RefSeq" id="WP_096798397.1">
    <property type="nucleotide sequence ID" value="NZ_CP023564.1"/>
</dbReference>
<evidence type="ECO:0000313" key="4">
    <source>
        <dbReference type="EMBL" id="ATG53918.1"/>
    </source>
</evidence>
<organism evidence="4 5">
    <name type="scientific">Brachybacterium ginsengisoli</name>
    <dbReference type="NCBI Taxonomy" id="1331682"/>
    <lineage>
        <taxon>Bacteria</taxon>
        <taxon>Bacillati</taxon>
        <taxon>Actinomycetota</taxon>
        <taxon>Actinomycetes</taxon>
        <taxon>Micrococcales</taxon>
        <taxon>Dermabacteraceae</taxon>
        <taxon>Brachybacterium</taxon>
    </lineage>
</organism>
<sequence>MLEPSPRCPSRARPGYLAARAAALCAGGLLALSTALPASALGEDGPFEFPAESQTLRMIPGSVTRIPLASVVEDGREDEVDLGSARLAIPDGADASTRARMSLGEDARSLEVAREGTWSLQDDELIFTPLVGVDGPSSPIDMTIGGALEGRSHPVELTPEILELEEIAARGSAGEASTIDLPGSVPGEGSARLGLVDLPAGSAVLEDGSRVIVPDQGTWQLSADGSALTHTPAGIALGRQLDPIRFVTVDDEGAVQSAGEVTLSVPIISDMDWSAPYGEDILFVVGEGQQFVDPATMRLQPLGPPDSAVASQDGTRVTVPGQGTWALDREAATVRFSPESAEVRETAPMGITGGDGMDDTAATAQLSTAYPILRSLSVAGTPGSDISIDMSTDSRDVSSDSLRFDPAAAPEGAELAAGGTEMTVPGQGTWRIDFETGTVVMTPAEGFVGTADPVVVVARGVYADNPVRATVEVVVSEVIATPRDDEGRTAPGTPVTVDVLSNDTAGSGSQPLLPETLRISSLQATNLDELEDGTGTRLVIPGEGTYTVEQTGTVTFTPEEGFSGTTTPITYQVSDSAGVPVRATLVVDVDPEGAAASTSTQEVSGINSLLVGLMPGASGTSVLFGTIMLLLIFGGGVSLWIGVRMESDRRTWED</sequence>
<protein>
    <recommendedName>
        <fullName evidence="3">CshA domain-containing protein</fullName>
    </recommendedName>
</protein>
<reference evidence="4 5" key="1">
    <citation type="journal article" date="2014" name="Int. J. Syst. Evol. Microbiol.">
        <title>Brachybacterium ginsengisoli sp. nov., isolated from soil of a ginseng field.</title>
        <authorList>
            <person name="Hoang V.A."/>
            <person name="Kim Y.J."/>
            <person name="Nguyen N.L."/>
            <person name="Yang D.C."/>
        </authorList>
    </citation>
    <scope>NUCLEOTIDE SEQUENCE [LARGE SCALE GENOMIC DNA]</scope>
    <source>
        <strain evidence="4 5">DCY80</strain>
    </source>
</reference>
<keyword evidence="1" id="KW-0812">Transmembrane</keyword>
<feature type="chain" id="PRO_5012268090" description="CshA domain-containing protein" evidence="2">
    <location>
        <begin position="41"/>
        <end position="654"/>
    </location>
</feature>
<evidence type="ECO:0000259" key="3">
    <source>
        <dbReference type="Pfam" id="PF19076"/>
    </source>
</evidence>
<feature type="signal peptide" evidence="2">
    <location>
        <begin position="1"/>
        <end position="40"/>
    </location>
</feature>
<evidence type="ECO:0000256" key="1">
    <source>
        <dbReference type="SAM" id="Phobius"/>
    </source>
</evidence>
<evidence type="ECO:0000313" key="5">
    <source>
        <dbReference type="Proteomes" id="UP000217889"/>
    </source>
</evidence>
<dbReference type="Proteomes" id="UP000217889">
    <property type="component" value="Chromosome"/>
</dbReference>